<dbReference type="Proteomes" id="UP000756346">
    <property type="component" value="Unassembled WGS sequence"/>
</dbReference>
<dbReference type="AlphaFoldDB" id="A0A9P9BV20"/>
<feature type="compositionally biased region" description="Polar residues" evidence="1">
    <location>
        <begin position="391"/>
        <end position="401"/>
    </location>
</feature>
<accession>A0A9P9BV20</accession>
<gene>
    <name evidence="2" type="ORF">B0I36DRAFT_76895</name>
</gene>
<dbReference type="RefSeq" id="XP_046017322.1">
    <property type="nucleotide sequence ID" value="XM_046163343.1"/>
</dbReference>
<dbReference type="GeneID" id="70192889"/>
<evidence type="ECO:0000313" key="2">
    <source>
        <dbReference type="EMBL" id="KAH7038201.1"/>
    </source>
</evidence>
<protein>
    <submittedName>
        <fullName evidence="2">Uncharacterized protein</fullName>
    </submittedName>
</protein>
<feature type="region of interest" description="Disordered" evidence="1">
    <location>
        <begin position="307"/>
        <end position="401"/>
    </location>
</feature>
<reference evidence="2" key="1">
    <citation type="journal article" date="2021" name="Nat. Commun.">
        <title>Genetic determinants of endophytism in the Arabidopsis root mycobiome.</title>
        <authorList>
            <person name="Mesny F."/>
            <person name="Miyauchi S."/>
            <person name="Thiergart T."/>
            <person name="Pickel B."/>
            <person name="Atanasova L."/>
            <person name="Karlsson M."/>
            <person name="Huettel B."/>
            <person name="Barry K.W."/>
            <person name="Haridas S."/>
            <person name="Chen C."/>
            <person name="Bauer D."/>
            <person name="Andreopoulos W."/>
            <person name="Pangilinan J."/>
            <person name="LaButti K."/>
            <person name="Riley R."/>
            <person name="Lipzen A."/>
            <person name="Clum A."/>
            <person name="Drula E."/>
            <person name="Henrissat B."/>
            <person name="Kohler A."/>
            <person name="Grigoriev I.V."/>
            <person name="Martin F.M."/>
            <person name="Hacquard S."/>
        </authorList>
    </citation>
    <scope>NUCLEOTIDE SEQUENCE</scope>
    <source>
        <strain evidence="2">MPI-CAGE-CH-0230</strain>
    </source>
</reference>
<proteinExistence type="predicted"/>
<evidence type="ECO:0000313" key="3">
    <source>
        <dbReference type="Proteomes" id="UP000756346"/>
    </source>
</evidence>
<sequence length="401" mass="44066">MMDPLGKPAFRPSPTKPIPLWMQISPQSPAWQQHTLLPAIRPRSLLDDHFPTPNRGQSATPQDEAFPPLVSCPTSPEQLHLIPSRRASPMVPLGVEEDLAWPEQPSVIMSPKGPSFVKTEPLVRPSSRVMGFGSTDPDDVKPSHAVRQPTVFEEHEPTPQQEGLYDYPRQAHIYTNASDSLPPQSDYPLNNTSPSVHLAGRAGGRSILPYASVSLDRARVGGNQQVTPGQLLPSAFGLPPSPPHPTSRLPLLPTQISAPQSREYLDSYHVEGVSKSFPTRLRGIFSEQTLKREANKRARLKRGIFGDRSRLPAPKPSSEIGRVRNYTPDMHASDNHVIQHGSMQRIPQDSRRGGETTQGPAQGLQGYLSLGNLRSRSPLAMSGVRPGTVARLSQQAQQRDH</sequence>
<dbReference type="OrthoDB" id="8062037at2759"/>
<name>A0A9P9BV20_9PEZI</name>
<evidence type="ECO:0000256" key="1">
    <source>
        <dbReference type="SAM" id="MobiDB-lite"/>
    </source>
</evidence>
<keyword evidence="3" id="KW-1185">Reference proteome</keyword>
<comment type="caution">
    <text evidence="2">The sequence shown here is derived from an EMBL/GenBank/DDBJ whole genome shotgun (WGS) entry which is preliminary data.</text>
</comment>
<dbReference type="EMBL" id="JAGTJQ010000002">
    <property type="protein sequence ID" value="KAH7038201.1"/>
    <property type="molecule type" value="Genomic_DNA"/>
</dbReference>
<organism evidence="2 3">
    <name type="scientific">Microdochium trichocladiopsis</name>
    <dbReference type="NCBI Taxonomy" id="1682393"/>
    <lineage>
        <taxon>Eukaryota</taxon>
        <taxon>Fungi</taxon>
        <taxon>Dikarya</taxon>
        <taxon>Ascomycota</taxon>
        <taxon>Pezizomycotina</taxon>
        <taxon>Sordariomycetes</taxon>
        <taxon>Xylariomycetidae</taxon>
        <taxon>Xylariales</taxon>
        <taxon>Microdochiaceae</taxon>
        <taxon>Microdochium</taxon>
    </lineage>
</organism>